<dbReference type="AlphaFoldDB" id="A0A0L8FVW4"/>
<dbReference type="GO" id="GO:0045334">
    <property type="term" value="C:clathrin-coated endocytic vesicle"/>
    <property type="evidence" value="ECO:0007669"/>
    <property type="project" value="TreeGrafter"/>
</dbReference>
<dbReference type="EMBL" id="KQ426195">
    <property type="protein sequence ID" value="KOF68555.1"/>
    <property type="molecule type" value="Genomic_DNA"/>
</dbReference>
<dbReference type="Pfam" id="PF02383">
    <property type="entry name" value="Syja_N"/>
    <property type="match status" value="1"/>
</dbReference>
<dbReference type="STRING" id="37653.A0A0L8FVW4"/>
<dbReference type="OrthoDB" id="405996at2759"/>
<reference evidence="2" key="1">
    <citation type="submission" date="2015-07" db="EMBL/GenBank/DDBJ databases">
        <title>MeaNS - Measles Nucleotide Surveillance Program.</title>
        <authorList>
            <person name="Tran T."/>
            <person name="Druce J."/>
        </authorList>
    </citation>
    <scope>NUCLEOTIDE SEQUENCE</scope>
    <source>
        <strain evidence="2">UCB-OBI-ISO-001</strain>
        <tissue evidence="2">Gonad</tissue>
    </source>
</reference>
<dbReference type="GO" id="GO:2001135">
    <property type="term" value="P:regulation of endocytic recycling"/>
    <property type="evidence" value="ECO:0007669"/>
    <property type="project" value="TreeGrafter"/>
</dbReference>
<evidence type="ECO:0000313" key="2">
    <source>
        <dbReference type="EMBL" id="KOF68555.1"/>
    </source>
</evidence>
<proteinExistence type="predicted"/>
<dbReference type="GO" id="GO:0046856">
    <property type="term" value="P:phosphatidylinositol dephosphorylation"/>
    <property type="evidence" value="ECO:0007669"/>
    <property type="project" value="TreeGrafter"/>
</dbReference>
<sequence>GTRSKKRGLEESGACANYVETEQILQFPPHLVSFVQVRGSVPVFWSQSGFKYRPPPRLEKGKSLGAFFGLLSFI</sequence>
<evidence type="ECO:0000259" key="1">
    <source>
        <dbReference type="PROSITE" id="PS50275"/>
    </source>
</evidence>
<name>A0A0L8FVW4_OCTBM</name>
<organism evidence="2">
    <name type="scientific">Octopus bimaculoides</name>
    <name type="common">California two-spotted octopus</name>
    <dbReference type="NCBI Taxonomy" id="37653"/>
    <lineage>
        <taxon>Eukaryota</taxon>
        <taxon>Metazoa</taxon>
        <taxon>Spiralia</taxon>
        <taxon>Lophotrochozoa</taxon>
        <taxon>Mollusca</taxon>
        <taxon>Cephalopoda</taxon>
        <taxon>Coleoidea</taxon>
        <taxon>Octopodiformes</taxon>
        <taxon>Octopoda</taxon>
        <taxon>Incirrata</taxon>
        <taxon>Octopodidae</taxon>
        <taxon>Octopus</taxon>
    </lineage>
</organism>
<dbReference type="PANTHER" id="PTHR45662">
    <property type="entry name" value="PHOSPHATIDYLINOSITIDE PHOSPHATASE SAC1"/>
    <property type="match status" value="1"/>
</dbReference>
<gene>
    <name evidence="2" type="ORF">OCBIM_22007100mg</name>
</gene>
<dbReference type="InterPro" id="IPR002013">
    <property type="entry name" value="SAC_dom"/>
</dbReference>
<dbReference type="PANTHER" id="PTHR45662:SF8">
    <property type="entry name" value="PHOSPHATIDYLINOSITIDE PHOSPHATASE SAC2"/>
    <property type="match status" value="1"/>
</dbReference>
<feature type="non-terminal residue" evidence="2">
    <location>
        <position position="1"/>
    </location>
</feature>
<accession>A0A0L8FVW4</accession>
<dbReference type="PROSITE" id="PS50275">
    <property type="entry name" value="SAC"/>
    <property type="match status" value="1"/>
</dbReference>
<dbReference type="GO" id="GO:0043812">
    <property type="term" value="F:phosphatidylinositol-4-phosphate phosphatase activity"/>
    <property type="evidence" value="ECO:0007669"/>
    <property type="project" value="TreeGrafter"/>
</dbReference>
<dbReference type="GO" id="GO:0005769">
    <property type="term" value="C:early endosome"/>
    <property type="evidence" value="ECO:0007669"/>
    <property type="project" value="TreeGrafter"/>
</dbReference>
<feature type="domain" description="SAC" evidence="1">
    <location>
        <begin position="1"/>
        <end position="56"/>
    </location>
</feature>
<protein>
    <recommendedName>
        <fullName evidence="1">SAC domain-containing protein</fullName>
    </recommendedName>
</protein>